<dbReference type="EMBL" id="JH930470">
    <property type="protein sequence ID" value="EKM57978.1"/>
    <property type="molecule type" value="Genomic_DNA"/>
</dbReference>
<keyword evidence="1" id="KW-0732">Signal</keyword>
<feature type="transmembrane region" description="Helical" evidence="4">
    <location>
        <begin position="280"/>
        <end position="302"/>
    </location>
</feature>
<evidence type="ECO:0000256" key="1">
    <source>
        <dbReference type="ARBA" id="ARBA00022729"/>
    </source>
</evidence>
<dbReference type="PANTHER" id="PTHR10963:SF22">
    <property type="entry name" value="GLYCOSIDASE CRH2-RELATED"/>
    <property type="match status" value="1"/>
</dbReference>
<name>K5W2A1_PHACS</name>
<feature type="domain" description="GH16" evidence="5">
    <location>
        <begin position="1"/>
        <end position="227"/>
    </location>
</feature>
<dbReference type="GO" id="GO:0031505">
    <property type="term" value="P:fungal-type cell wall organization"/>
    <property type="evidence" value="ECO:0007669"/>
    <property type="project" value="TreeGrafter"/>
</dbReference>
<reference evidence="6 7" key="1">
    <citation type="journal article" date="2012" name="BMC Genomics">
        <title>Comparative genomics of the white-rot fungi, Phanerochaete carnosa and P. chrysosporium, to elucidate the genetic basis of the distinct wood types they colonize.</title>
        <authorList>
            <person name="Suzuki H."/>
            <person name="MacDonald J."/>
            <person name="Syed K."/>
            <person name="Salamov A."/>
            <person name="Hori C."/>
            <person name="Aerts A."/>
            <person name="Henrissat B."/>
            <person name="Wiebenga A."/>
            <person name="vanKuyk P.A."/>
            <person name="Barry K."/>
            <person name="Lindquist E."/>
            <person name="LaButti K."/>
            <person name="Lapidus A."/>
            <person name="Lucas S."/>
            <person name="Coutinho P."/>
            <person name="Gong Y."/>
            <person name="Samejima M."/>
            <person name="Mahadevan R."/>
            <person name="Abou-Zaid M."/>
            <person name="de Vries R.P."/>
            <person name="Igarashi K."/>
            <person name="Yadav J.S."/>
            <person name="Grigoriev I.V."/>
            <person name="Master E.R."/>
        </authorList>
    </citation>
    <scope>NUCLEOTIDE SEQUENCE [LARGE SCALE GENOMIC DNA]</scope>
    <source>
        <strain evidence="6 7">HHB-10118-sp</strain>
    </source>
</reference>
<keyword evidence="2 6" id="KW-0378">Hydrolase</keyword>
<evidence type="ECO:0000256" key="4">
    <source>
        <dbReference type="SAM" id="Phobius"/>
    </source>
</evidence>
<keyword evidence="7" id="KW-1185">Reference proteome</keyword>
<dbReference type="OrthoDB" id="4781at2759"/>
<dbReference type="GO" id="GO:0004553">
    <property type="term" value="F:hydrolase activity, hydrolyzing O-glycosyl compounds"/>
    <property type="evidence" value="ECO:0007669"/>
    <property type="project" value="InterPro"/>
</dbReference>
<dbReference type="InterPro" id="IPR000757">
    <property type="entry name" value="Beta-glucanase-like"/>
</dbReference>
<proteinExistence type="predicted"/>
<gene>
    <name evidence="6" type="ORF">PHACADRAFT_251916</name>
</gene>
<dbReference type="InParanoid" id="K5W2A1"/>
<dbReference type="GO" id="GO:0016757">
    <property type="term" value="F:glycosyltransferase activity"/>
    <property type="evidence" value="ECO:0007669"/>
    <property type="project" value="TreeGrafter"/>
</dbReference>
<dbReference type="PANTHER" id="PTHR10963">
    <property type="entry name" value="GLYCOSYL HYDROLASE-RELATED"/>
    <property type="match status" value="1"/>
</dbReference>
<evidence type="ECO:0000313" key="6">
    <source>
        <dbReference type="EMBL" id="EKM57978.1"/>
    </source>
</evidence>
<dbReference type="GO" id="GO:0005975">
    <property type="term" value="P:carbohydrate metabolic process"/>
    <property type="evidence" value="ECO:0007669"/>
    <property type="project" value="InterPro"/>
</dbReference>
<keyword evidence="4" id="KW-0472">Membrane</keyword>
<dbReference type="GeneID" id="18915357"/>
<dbReference type="KEGG" id="pco:PHACADRAFT_251916"/>
<dbReference type="SUPFAM" id="SSF49899">
    <property type="entry name" value="Concanavalin A-like lectins/glucanases"/>
    <property type="match status" value="1"/>
</dbReference>
<dbReference type="AlphaFoldDB" id="K5W2A1"/>
<dbReference type="Proteomes" id="UP000008370">
    <property type="component" value="Unassembled WGS sequence"/>
</dbReference>
<dbReference type="STRING" id="650164.K5W2A1"/>
<evidence type="ECO:0000259" key="5">
    <source>
        <dbReference type="PROSITE" id="PS51762"/>
    </source>
</evidence>
<evidence type="ECO:0000256" key="2">
    <source>
        <dbReference type="ARBA" id="ARBA00022801"/>
    </source>
</evidence>
<keyword evidence="3" id="KW-0326">Glycosidase</keyword>
<dbReference type="Pfam" id="PF00722">
    <property type="entry name" value="Glyco_hydro_16"/>
    <property type="match status" value="1"/>
</dbReference>
<evidence type="ECO:0000313" key="7">
    <source>
        <dbReference type="Proteomes" id="UP000008370"/>
    </source>
</evidence>
<dbReference type="RefSeq" id="XP_007393310.1">
    <property type="nucleotide sequence ID" value="XM_007393248.1"/>
</dbReference>
<dbReference type="HOGENOM" id="CLU_040459_1_0_1"/>
<evidence type="ECO:0000256" key="3">
    <source>
        <dbReference type="ARBA" id="ARBA00023295"/>
    </source>
</evidence>
<dbReference type="PROSITE" id="PS51762">
    <property type="entry name" value="GH16_2"/>
    <property type="match status" value="1"/>
</dbReference>
<accession>K5W2A1</accession>
<dbReference type="Gene3D" id="2.60.120.200">
    <property type="match status" value="1"/>
</dbReference>
<sequence>MPEPVCQDAIHTFPDLSRIVMNTTYYDGNATEYDWTLDKGSIINTNSSGGELALLLTETNGGTRLSSTRYLHYGTITARLKTGRWGGVVTAFITMSDIKDEIDWEFPGNATTEGQTNYFWQGNIPAWPATHGATIGNLSFLTDTFETYHDFTIDWQIDTLTWLIDGHIVHQVVASDTVVNGTSNYPNTPSRIQLSLWPAGIPSEPTGTVSWAGGMINWQDPDYLSAGHFYALIQGINVTCHDPAAATNDTTGYVYGTNQSAFTPSVAFSNASTINAARGMMAGAAGPVGVWTIACAVVFSLVGTMSA</sequence>
<dbReference type="InterPro" id="IPR013320">
    <property type="entry name" value="ConA-like_dom_sf"/>
</dbReference>
<keyword evidence="4" id="KW-1133">Transmembrane helix</keyword>
<organism evidence="6 7">
    <name type="scientific">Phanerochaete carnosa (strain HHB-10118-sp)</name>
    <name type="common">White-rot fungus</name>
    <name type="synonym">Peniophora carnosa</name>
    <dbReference type="NCBI Taxonomy" id="650164"/>
    <lineage>
        <taxon>Eukaryota</taxon>
        <taxon>Fungi</taxon>
        <taxon>Dikarya</taxon>
        <taxon>Basidiomycota</taxon>
        <taxon>Agaricomycotina</taxon>
        <taxon>Agaricomycetes</taxon>
        <taxon>Polyporales</taxon>
        <taxon>Phanerochaetaceae</taxon>
        <taxon>Phanerochaete</taxon>
    </lineage>
</organism>
<dbReference type="GO" id="GO:0009277">
    <property type="term" value="C:fungal-type cell wall"/>
    <property type="evidence" value="ECO:0007669"/>
    <property type="project" value="TreeGrafter"/>
</dbReference>
<protein>
    <submittedName>
        <fullName evidence="6">Glycoside hydrolase family 16 protein</fullName>
    </submittedName>
</protein>
<dbReference type="InterPro" id="IPR050546">
    <property type="entry name" value="Glycosyl_Hydrlase_16"/>
</dbReference>
<keyword evidence="4" id="KW-0812">Transmembrane</keyword>